<feature type="domain" description="HTH araC/xylS-type" evidence="4">
    <location>
        <begin position="200"/>
        <end position="298"/>
    </location>
</feature>
<organism evidence="5 6">
    <name type="scientific">Roseburia faecis</name>
    <dbReference type="NCBI Taxonomy" id="301302"/>
    <lineage>
        <taxon>Bacteria</taxon>
        <taxon>Bacillati</taxon>
        <taxon>Bacillota</taxon>
        <taxon>Clostridia</taxon>
        <taxon>Lachnospirales</taxon>
        <taxon>Lachnospiraceae</taxon>
        <taxon>Roseburia</taxon>
    </lineage>
</organism>
<dbReference type="InterPro" id="IPR018060">
    <property type="entry name" value="HTH_AraC"/>
</dbReference>
<dbReference type="PANTHER" id="PTHR43280:SF34">
    <property type="entry name" value="ARAC-FAMILY TRANSCRIPTIONAL REGULATOR"/>
    <property type="match status" value="1"/>
</dbReference>
<dbReference type="SUPFAM" id="SSF46689">
    <property type="entry name" value="Homeodomain-like"/>
    <property type="match status" value="2"/>
</dbReference>
<keyword evidence="3" id="KW-0804">Transcription</keyword>
<evidence type="ECO:0000313" key="5">
    <source>
        <dbReference type="EMBL" id="MTR81224.1"/>
    </source>
</evidence>
<dbReference type="PANTHER" id="PTHR43280">
    <property type="entry name" value="ARAC-FAMILY TRANSCRIPTIONAL REGULATOR"/>
    <property type="match status" value="1"/>
</dbReference>
<dbReference type="InterPro" id="IPR037923">
    <property type="entry name" value="HTH-like"/>
</dbReference>
<dbReference type="Gene3D" id="1.10.10.60">
    <property type="entry name" value="Homeodomain-like"/>
    <property type="match status" value="1"/>
</dbReference>
<name>A0A844KLI5_9FIRM</name>
<proteinExistence type="predicted"/>
<sequence>MIFVLVPGGHMNENLFEYSDMLRSPIEAFCCGTGYWEGPVSSHWHYFLELVYVQEGSVTVSCNDNTCLLKKGAFIVFPPQAMHSIYHTDDKPYVYICCKFNLNRIKLSENYLPNLNFAFHQILNSTNPPLVFDSDNLPDFPAELFFTDILKEVQEKRYGYDACVYAQFARLIVQLLRFWLEQGISFDTDQIPEVEEEAMQNVLMYIDDHSQENINIESLARTYHMSYSYFARQFRKYYGQSCKQYIEFVRLSKVENLLLFTGHDLSYIAGETGFADCSHLIRTFKKRYQMTPKQFRLQHQNIRN</sequence>
<reference evidence="5 6" key="1">
    <citation type="journal article" date="2019" name="Nat. Med.">
        <title>A library of human gut bacterial isolates paired with longitudinal multiomics data enables mechanistic microbiome research.</title>
        <authorList>
            <person name="Poyet M."/>
            <person name="Groussin M."/>
            <person name="Gibbons S.M."/>
            <person name="Avila-Pacheco J."/>
            <person name="Jiang X."/>
            <person name="Kearney S.M."/>
            <person name="Perrotta A.R."/>
            <person name="Berdy B."/>
            <person name="Zhao S."/>
            <person name="Lieberman T.D."/>
            <person name="Swanson P.K."/>
            <person name="Smith M."/>
            <person name="Roesemann S."/>
            <person name="Alexander J.E."/>
            <person name="Rich S.A."/>
            <person name="Livny J."/>
            <person name="Vlamakis H."/>
            <person name="Clish C."/>
            <person name="Bullock K."/>
            <person name="Deik A."/>
            <person name="Scott J."/>
            <person name="Pierce K.A."/>
            <person name="Xavier R.J."/>
            <person name="Alm E.J."/>
        </authorList>
    </citation>
    <scope>NUCLEOTIDE SEQUENCE [LARGE SCALE GENOMIC DNA]</scope>
    <source>
        <strain evidence="5 6">BIOML-A1</strain>
    </source>
</reference>
<dbReference type="SMART" id="SM00342">
    <property type="entry name" value="HTH_ARAC"/>
    <property type="match status" value="1"/>
</dbReference>
<dbReference type="SUPFAM" id="SSF51215">
    <property type="entry name" value="Regulatory protein AraC"/>
    <property type="match status" value="1"/>
</dbReference>
<dbReference type="InterPro" id="IPR014710">
    <property type="entry name" value="RmlC-like_jellyroll"/>
</dbReference>
<evidence type="ECO:0000256" key="1">
    <source>
        <dbReference type="ARBA" id="ARBA00023015"/>
    </source>
</evidence>
<gene>
    <name evidence="5" type="ORF">GMD30_05735</name>
</gene>
<dbReference type="GO" id="GO:0043565">
    <property type="term" value="F:sequence-specific DNA binding"/>
    <property type="evidence" value="ECO:0007669"/>
    <property type="project" value="InterPro"/>
</dbReference>
<keyword evidence="1" id="KW-0805">Transcription regulation</keyword>
<evidence type="ECO:0000259" key="4">
    <source>
        <dbReference type="PROSITE" id="PS01124"/>
    </source>
</evidence>
<dbReference type="InterPro" id="IPR003313">
    <property type="entry name" value="AraC-bd"/>
</dbReference>
<dbReference type="PROSITE" id="PS01124">
    <property type="entry name" value="HTH_ARAC_FAMILY_2"/>
    <property type="match status" value="1"/>
</dbReference>
<dbReference type="Pfam" id="PF02311">
    <property type="entry name" value="AraC_binding"/>
    <property type="match status" value="1"/>
</dbReference>
<dbReference type="CDD" id="cd02208">
    <property type="entry name" value="cupin_RmlC-like"/>
    <property type="match status" value="1"/>
</dbReference>
<evidence type="ECO:0000256" key="3">
    <source>
        <dbReference type="ARBA" id="ARBA00023163"/>
    </source>
</evidence>
<evidence type="ECO:0000256" key="2">
    <source>
        <dbReference type="ARBA" id="ARBA00023125"/>
    </source>
</evidence>
<dbReference type="Pfam" id="PF12833">
    <property type="entry name" value="HTH_18"/>
    <property type="match status" value="1"/>
</dbReference>
<dbReference type="Gene3D" id="2.60.120.10">
    <property type="entry name" value="Jelly Rolls"/>
    <property type="match status" value="1"/>
</dbReference>
<dbReference type="Proteomes" id="UP000446657">
    <property type="component" value="Unassembled WGS sequence"/>
</dbReference>
<dbReference type="InterPro" id="IPR009057">
    <property type="entry name" value="Homeodomain-like_sf"/>
</dbReference>
<dbReference type="AlphaFoldDB" id="A0A844KLI5"/>
<protein>
    <submittedName>
        <fullName evidence="5">AraC family transcriptional regulator</fullName>
    </submittedName>
</protein>
<keyword evidence="2" id="KW-0238">DNA-binding</keyword>
<dbReference type="GO" id="GO:0003700">
    <property type="term" value="F:DNA-binding transcription factor activity"/>
    <property type="evidence" value="ECO:0007669"/>
    <property type="project" value="InterPro"/>
</dbReference>
<dbReference type="EMBL" id="WNAL01000009">
    <property type="protein sequence ID" value="MTR81224.1"/>
    <property type="molecule type" value="Genomic_DNA"/>
</dbReference>
<accession>A0A844KLI5</accession>
<comment type="caution">
    <text evidence="5">The sequence shown here is derived from an EMBL/GenBank/DDBJ whole genome shotgun (WGS) entry which is preliminary data.</text>
</comment>
<evidence type="ECO:0000313" key="6">
    <source>
        <dbReference type="Proteomes" id="UP000446657"/>
    </source>
</evidence>